<protein>
    <submittedName>
        <fullName evidence="1">Uncharacterized protein</fullName>
    </submittedName>
</protein>
<reference evidence="1" key="1">
    <citation type="journal article" date="2021" name="Mol. Plant Pathol.">
        <title>A 20-kb lineage-specific genomic region tames virulence in pathogenic amphidiploid Verticillium longisporum.</title>
        <authorList>
            <person name="Harting R."/>
            <person name="Starke J."/>
            <person name="Kusch H."/>
            <person name="Poggeler S."/>
            <person name="Maurus I."/>
            <person name="Schluter R."/>
            <person name="Landesfeind M."/>
            <person name="Bulla I."/>
            <person name="Nowrousian M."/>
            <person name="de Jonge R."/>
            <person name="Stahlhut G."/>
            <person name="Hoff K.J."/>
            <person name="Asshauer K.P."/>
            <person name="Thurmer A."/>
            <person name="Stanke M."/>
            <person name="Daniel R."/>
            <person name="Morgenstern B."/>
            <person name="Thomma B.P.H.J."/>
            <person name="Kronstad J.W."/>
            <person name="Braus-Stromeyer S.A."/>
            <person name="Braus G.H."/>
        </authorList>
    </citation>
    <scope>NUCLEOTIDE SEQUENCE</scope>
    <source>
        <strain evidence="1">Vl32</strain>
    </source>
</reference>
<proteinExistence type="predicted"/>
<dbReference type="OrthoDB" id="10673713at2759"/>
<accession>A0A8I2ZNV5</accession>
<comment type="caution">
    <text evidence="1">The sequence shown here is derived from an EMBL/GenBank/DDBJ whole genome shotgun (WGS) entry which is preliminary data.</text>
</comment>
<dbReference type="Proteomes" id="UP000689129">
    <property type="component" value="Unassembled WGS sequence"/>
</dbReference>
<sequence length="158" mass="16288">MPLVGHDGVDVAQLGQDDLCRLVEDREAAGVGCRGHVGGRRSLSVVIVVGPDENVLEQQRVGVVVRAADDDGEVAPAAYLAYDFVGLALEVADDPGRLVEGDVVEEVVGDAAALDSRHLVGDDGEALVQLHGVGVDDLAAEARREFDGEVGLAGAGRA</sequence>
<organism evidence="1 2">
    <name type="scientific">Verticillium longisporum</name>
    <name type="common">Verticillium dahliae var. longisporum</name>
    <dbReference type="NCBI Taxonomy" id="100787"/>
    <lineage>
        <taxon>Eukaryota</taxon>
        <taxon>Fungi</taxon>
        <taxon>Dikarya</taxon>
        <taxon>Ascomycota</taxon>
        <taxon>Pezizomycotina</taxon>
        <taxon>Sordariomycetes</taxon>
        <taxon>Hypocreomycetidae</taxon>
        <taxon>Glomerellales</taxon>
        <taxon>Plectosphaerellaceae</taxon>
        <taxon>Verticillium</taxon>
    </lineage>
</organism>
<name>A0A8I2ZNV5_VERLO</name>
<dbReference type="EMBL" id="JAEMWZ010000140">
    <property type="protein sequence ID" value="KAG7134354.1"/>
    <property type="molecule type" value="Genomic_DNA"/>
</dbReference>
<gene>
    <name evidence="1" type="ORF">HYQ45_007672</name>
</gene>
<dbReference type="AlphaFoldDB" id="A0A8I2ZNV5"/>
<evidence type="ECO:0000313" key="2">
    <source>
        <dbReference type="Proteomes" id="UP000689129"/>
    </source>
</evidence>
<evidence type="ECO:0000313" key="1">
    <source>
        <dbReference type="EMBL" id="KAG7134354.1"/>
    </source>
</evidence>